<protein>
    <submittedName>
        <fullName evidence="1">Transcriptional regulator</fullName>
    </submittedName>
</protein>
<accession>A0AA96CVG9</accession>
<sequence length="65" mass="7854">MKMTKRDIAGFLNVDIKTLYNWQKFKPNLYKTVMLGLMVEEIIEKSEKSLEELKEIKKEFETKKR</sequence>
<evidence type="ECO:0000313" key="1">
    <source>
        <dbReference type="EMBL" id="WNL16482.1"/>
    </source>
</evidence>
<gene>
    <name evidence="1" type="ORF">RJG54_09755</name>
</gene>
<dbReference type="AlphaFoldDB" id="A0AA96CVG9"/>
<dbReference type="EMBL" id="CP134846">
    <property type="protein sequence ID" value="WNL16482.1"/>
    <property type="molecule type" value="Genomic_DNA"/>
</dbReference>
<reference evidence="1" key="1">
    <citation type="submission" date="2023-09" db="EMBL/GenBank/DDBJ databases">
        <title>Arcobacter tbilisiensis sp. nov. isolated from chicken meat in Tbilisi, Georgia.</title>
        <authorList>
            <person name="Matthias R."/>
            <person name="Zautner A.E."/>
        </authorList>
    </citation>
    <scope>NUCLEOTIDE SEQUENCE</scope>
    <source>
        <strain evidence="1">LEO 107</strain>
    </source>
</reference>
<organism evidence="1">
    <name type="scientific">Arcobacter sp. AZ-2023</name>
    <dbReference type="NCBI Taxonomy" id="3074453"/>
    <lineage>
        <taxon>Bacteria</taxon>
        <taxon>Pseudomonadati</taxon>
        <taxon>Campylobacterota</taxon>
        <taxon>Epsilonproteobacteria</taxon>
        <taxon>Campylobacterales</taxon>
        <taxon>Arcobacteraceae</taxon>
        <taxon>Arcobacter</taxon>
    </lineage>
</organism>
<name>A0AA96CVG9_9BACT</name>
<proteinExistence type="predicted"/>